<dbReference type="PANTHER" id="PTHR37540:SF5">
    <property type="entry name" value="TRANSCRIPTION FACTOR DOMAIN-CONTAINING PROTEIN"/>
    <property type="match status" value="1"/>
</dbReference>
<organism evidence="1 2">
    <name type="scientific">Aspergillus pseudoviridinutans</name>
    <dbReference type="NCBI Taxonomy" id="1517512"/>
    <lineage>
        <taxon>Eukaryota</taxon>
        <taxon>Fungi</taxon>
        <taxon>Dikarya</taxon>
        <taxon>Ascomycota</taxon>
        <taxon>Pezizomycotina</taxon>
        <taxon>Eurotiomycetes</taxon>
        <taxon>Eurotiomycetidae</taxon>
        <taxon>Eurotiales</taxon>
        <taxon>Aspergillaceae</taxon>
        <taxon>Aspergillus</taxon>
        <taxon>Aspergillus subgen. Fumigati</taxon>
    </lineage>
</organism>
<dbReference type="PANTHER" id="PTHR37540">
    <property type="entry name" value="TRANSCRIPTION FACTOR (ACR-2), PUTATIVE-RELATED-RELATED"/>
    <property type="match status" value="1"/>
</dbReference>
<evidence type="ECO:0008006" key="3">
    <source>
        <dbReference type="Google" id="ProtNLM"/>
    </source>
</evidence>
<dbReference type="Pfam" id="PF11951">
    <property type="entry name" value="Fungal_trans_2"/>
    <property type="match status" value="1"/>
</dbReference>
<accession>A0A9P3BAU8</accession>
<protein>
    <recommendedName>
        <fullName evidence="3">Fungal-specific transcription factor domain-containing protein</fullName>
    </recommendedName>
</protein>
<evidence type="ECO:0000313" key="2">
    <source>
        <dbReference type="Proteomes" id="UP001043456"/>
    </source>
</evidence>
<evidence type="ECO:0000313" key="1">
    <source>
        <dbReference type="EMBL" id="GIJ85905.1"/>
    </source>
</evidence>
<dbReference type="Proteomes" id="UP001043456">
    <property type="component" value="Unassembled WGS sequence"/>
</dbReference>
<reference evidence="1 2" key="1">
    <citation type="submission" date="2018-10" db="EMBL/GenBank/DDBJ databases">
        <title>Pan-genome distribution and transcriptional activeness of fungal secondary metabolism genes in Aspergillus section Fumigati.</title>
        <authorList>
            <person name="Takahashi H."/>
            <person name="Umemura M."/>
            <person name="Ninomiya A."/>
            <person name="Kusuya Y."/>
            <person name="Urayama S."/>
            <person name="Shimizu M."/>
            <person name="Watanabe A."/>
            <person name="Kamei K."/>
            <person name="Yaguchi T."/>
            <person name="Hagiwara D."/>
        </authorList>
    </citation>
    <scope>NUCLEOTIDE SEQUENCE [LARGE SCALE GENOMIC DNA]</scope>
    <source>
        <strain evidence="1 2">IFM 55266</strain>
    </source>
</reference>
<dbReference type="EMBL" id="BHVY01000003">
    <property type="protein sequence ID" value="GIJ85905.1"/>
    <property type="molecule type" value="Genomic_DNA"/>
</dbReference>
<gene>
    <name evidence="1" type="ORF">Asppvi_004772</name>
</gene>
<dbReference type="GeneID" id="67003384"/>
<dbReference type="AlphaFoldDB" id="A0A9P3BAU8"/>
<sequence length="462" mass="52184">MALQFINQSSSGIGSPDRRIIRSHVMRGKNTGKQRRSTKKQKTVAQLKHLLYPPKFRYVIPRQVLWGDLCLTSFPQELDPESTALMHRWFFDISDALFPPQFCTKFDIVKSVWVNYILADEAYFHSTLAISSSYVDFSQRKPAISPKTLHHISQAYALVNVKLSGPFSVSDSAIAAVVSLAIYQQIHHQPATGLIHLHGLYRMIQLRGGIARLMQEDRALALKPLRLDVELAMQNGTRTLFRGNEAPVHPVLCEPNVSGGHFPSAAPWMPLIMLDLFSFSRLLNNVERRQGLKLDPLDYMETVVSLLYRLVDISSLRQASTEPGGRYGEVTYLAMLAFMTTLLPEFTRDGSSCPLLSDRLGRAMQDLCVTALESSDSDPALVLWILFISGISALDLKDCRWLSPLIADTCERLELDNWAAIQRQLSQFPWIFALHEAPGCRLWEDVRLGSRKIPWNMSSQES</sequence>
<keyword evidence="2" id="KW-1185">Reference proteome</keyword>
<dbReference type="RefSeq" id="XP_043156652.1">
    <property type="nucleotide sequence ID" value="XM_043300717.1"/>
</dbReference>
<name>A0A9P3BAU8_9EURO</name>
<comment type="caution">
    <text evidence="1">The sequence shown here is derived from an EMBL/GenBank/DDBJ whole genome shotgun (WGS) entry which is preliminary data.</text>
</comment>
<proteinExistence type="predicted"/>
<dbReference type="InterPro" id="IPR021858">
    <property type="entry name" value="Fun_TF"/>
</dbReference>
<dbReference type="OrthoDB" id="4158087at2759"/>